<evidence type="ECO:0000256" key="11">
    <source>
        <dbReference type="ARBA" id="ARBA00023273"/>
    </source>
</evidence>
<dbReference type="GO" id="GO:0046872">
    <property type="term" value="F:metal ion binding"/>
    <property type="evidence" value="ECO:0007669"/>
    <property type="project" value="UniProtKB-KW"/>
</dbReference>
<dbReference type="Proteomes" id="UP000038040">
    <property type="component" value="Unplaced"/>
</dbReference>
<keyword evidence="7 14" id="KW-0547">Nucleotide-binding</keyword>
<dbReference type="AlphaFoldDB" id="A0A0N4UAJ3"/>
<evidence type="ECO:0000256" key="5">
    <source>
        <dbReference type="ARBA" id="ARBA00022679"/>
    </source>
</evidence>
<evidence type="ECO:0000256" key="7">
    <source>
        <dbReference type="ARBA" id="ARBA00022741"/>
    </source>
</evidence>
<comment type="similarity">
    <text evidence="15">Belongs to the protein kinase superfamily.</text>
</comment>
<keyword evidence="4 15" id="KW-0723">Serine/threonine-protein kinase</keyword>
<dbReference type="InterPro" id="IPR000719">
    <property type="entry name" value="Prot_kinase_dom"/>
</dbReference>
<dbReference type="EMBL" id="UYYG01001165">
    <property type="protein sequence ID" value="VDN58085.1"/>
    <property type="molecule type" value="Genomic_DNA"/>
</dbReference>
<dbReference type="GO" id="GO:0004674">
    <property type="term" value="F:protein serine/threonine kinase activity"/>
    <property type="evidence" value="ECO:0007669"/>
    <property type="project" value="UniProtKB-KW"/>
</dbReference>
<evidence type="ECO:0000259" key="16">
    <source>
        <dbReference type="PROSITE" id="PS50011"/>
    </source>
</evidence>
<keyword evidence="5" id="KW-0808">Transferase</keyword>
<evidence type="ECO:0000256" key="4">
    <source>
        <dbReference type="ARBA" id="ARBA00022527"/>
    </source>
</evidence>
<dbReference type="FunFam" id="3.30.200.20:FF:000071">
    <property type="entry name" value="serine/threonine-protein kinase MAK isoform X1"/>
    <property type="match status" value="1"/>
</dbReference>
<evidence type="ECO:0000256" key="12">
    <source>
        <dbReference type="ARBA" id="ARBA00047899"/>
    </source>
</evidence>
<comment type="catalytic activity">
    <reaction evidence="12">
        <text>L-threonyl-[protein] + ATP = O-phospho-L-threonyl-[protein] + ADP + H(+)</text>
        <dbReference type="Rhea" id="RHEA:46608"/>
        <dbReference type="Rhea" id="RHEA-COMP:11060"/>
        <dbReference type="Rhea" id="RHEA-COMP:11605"/>
        <dbReference type="ChEBI" id="CHEBI:15378"/>
        <dbReference type="ChEBI" id="CHEBI:30013"/>
        <dbReference type="ChEBI" id="CHEBI:30616"/>
        <dbReference type="ChEBI" id="CHEBI:61977"/>
        <dbReference type="ChEBI" id="CHEBI:456216"/>
        <dbReference type="EC" id="2.7.11.1"/>
    </reaction>
</comment>
<dbReference type="Gene3D" id="1.10.510.10">
    <property type="entry name" value="Transferase(Phosphotransferase) domain 1"/>
    <property type="match status" value="1"/>
</dbReference>
<evidence type="ECO:0000256" key="2">
    <source>
        <dbReference type="ARBA" id="ARBA00004138"/>
    </source>
</evidence>
<dbReference type="InterPro" id="IPR008271">
    <property type="entry name" value="Ser/Thr_kinase_AS"/>
</dbReference>
<keyword evidence="9 14" id="KW-0067">ATP-binding</keyword>
<keyword evidence="11" id="KW-0966">Cell projection</keyword>
<evidence type="ECO:0000256" key="14">
    <source>
        <dbReference type="PROSITE-ProRule" id="PRU10141"/>
    </source>
</evidence>
<dbReference type="InterPro" id="IPR017441">
    <property type="entry name" value="Protein_kinase_ATP_BS"/>
</dbReference>
<reference evidence="20" key="1">
    <citation type="submission" date="2016-04" db="UniProtKB">
        <authorList>
            <consortium name="WormBaseParasite"/>
        </authorList>
    </citation>
    <scope>IDENTIFICATION</scope>
</reference>
<evidence type="ECO:0000256" key="6">
    <source>
        <dbReference type="ARBA" id="ARBA00022723"/>
    </source>
</evidence>
<feature type="binding site" evidence="14">
    <location>
        <position position="41"/>
    </location>
    <ligand>
        <name>ATP</name>
        <dbReference type="ChEBI" id="CHEBI:30616"/>
    </ligand>
</feature>
<reference evidence="17 19" key="2">
    <citation type="submission" date="2018-11" db="EMBL/GenBank/DDBJ databases">
        <authorList>
            <consortium name="Pathogen Informatics"/>
        </authorList>
    </citation>
    <scope>NUCLEOTIDE SEQUENCE [LARGE SCALE GENOMIC DNA]</scope>
</reference>
<evidence type="ECO:0000313" key="20">
    <source>
        <dbReference type="WBParaSite" id="DME_0000417501-mRNA-1"/>
    </source>
</evidence>
<dbReference type="PROSITE" id="PS00107">
    <property type="entry name" value="PROTEIN_KINASE_ATP"/>
    <property type="match status" value="1"/>
</dbReference>
<dbReference type="PROSITE" id="PS50011">
    <property type="entry name" value="PROTEIN_KINASE_DOM"/>
    <property type="match status" value="1"/>
</dbReference>
<name>A0A0N4UAJ3_DRAME</name>
<dbReference type="SUPFAM" id="SSF56112">
    <property type="entry name" value="Protein kinase-like (PK-like)"/>
    <property type="match status" value="1"/>
</dbReference>
<organism evidence="18 20">
    <name type="scientific">Dracunculus medinensis</name>
    <name type="common">Guinea worm</name>
    <dbReference type="NCBI Taxonomy" id="318479"/>
    <lineage>
        <taxon>Eukaryota</taxon>
        <taxon>Metazoa</taxon>
        <taxon>Ecdysozoa</taxon>
        <taxon>Nematoda</taxon>
        <taxon>Chromadorea</taxon>
        <taxon>Rhabditida</taxon>
        <taxon>Spirurina</taxon>
        <taxon>Dracunculoidea</taxon>
        <taxon>Dracunculidae</taxon>
        <taxon>Dracunculus</taxon>
    </lineage>
</organism>
<dbReference type="SMART" id="SM00220">
    <property type="entry name" value="S_TKc"/>
    <property type="match status" value="1"/>
</dbReference>
<evidence type="ECO:0000313" key="17">
    <source>
        <dbReference type="EMBL" id="VDN58085.1"/>
    </source>
</evidence>
<keyword evidence="6" id="KW-0479">Metal-binding</keyword>
<dbReference type="PROSITE" id="PS00108">
    <property type="entry name" value="PROTEIN_KINASE_ST"/>
    <property type="match status" value="1"/>
</dbReference>
<dbReference type="InterPro" id="IPR011009">
    <property type="entry name" value="Kinase-like_dom_sf"/>
</dbReference>
<dbReference type="GO" id="GO:0005929">
    <property type="term" value="C:cilium"/>
    <property type="evidence" value="ECO:0007669"/>
    <property type="project" value="UniProtKB-SubCell"/>
</dbReference>
<dbReference type="Proteomes" id="UP000274756">
    <property type="component" value="Unassembled WGS sequence"/>
</dbReference>
<dbReference type="CDD" id="cd07830">
    <property type="entry name" value="STKc_MAK_like"/>
    <property type="match status" value="1"/>
</dbReference>
<proteinExistence type="inferred from homology"/>
<protein>
    <recommendedName>
        <fullName evidence="3">non-specific serine/threonine protein kinase</fullName>
        <ecNumber evidence="3">2.7.11.1</ecNumber>
    </recommendedName>
</protein>
<dbReference type="InterPro" id="IPR050117">
    <property type="entry name" value="MAPK"/>
</dbReference>
<sequence length="463" mass="53125">MTSAGKTLADRYHMIRRLGDGTFGEVLLAKKLDTGDKVAVKRMKKKFYSWEEAMALREVKSLKKLNHPNIIKLREVIRENDNLYFIFEYMQENLYELMKDRDRHFPEHVIRNIIYQILQGLAYMHKNGFFHRDMKPENIMCNGTELVKIADFGLAREIRSRPPFTDYVSTRWYRAPEILLRSTSYNSPIDIWAIGCIMAELYMLRPLFPGTSELDQLFKIITLMGTPNKAHWPEGYQLAASMNFKFHHAVPTPLSTIISNISENGLKLMIDMMQWNPEKRPSAVNCLRYKYFLIGQKLCAATISQPSTSSRKTSAGSTLSDSRLMAVKIKLQDGPSENMPAASIINERNVNRNLPLDKLLLEENRKRDILLDKNSRTINATKNKPAVKEIYLAKSRYVPGMTNQENTIPTNNSTGKPSCNVYRSAVQARFEYAYGYVPSFGSKHLANNQQSKASTGRIDWTAK</sequence>
<dbReference type="PANTHER" id="PTHR24055">
    <property type="entry name" value="MITOGEN-ACTIVATED PROTEIN KINASE"/>
    <property type="match status" value="1"/>
</dbReference>
<evidence type="ECO:0000313" key="19">
    <source>
        <dbReference type="Proteomes" id="UP000274756"/>
    </source>
</evidence>
<dbReference type="STRING" id="318479.A0A0N4UAJ3"/>
<evidence type="ECO:0000256" key="1">
    <source>
        <dbReference type="ARBA" id="ARBA00001946"/>
    </source>
</evidence>
<evidence type="ECO:0000256" key="10">
    <source>
        <dbReference type="ARBA" id="ARBA00022842"/>
    </source>
</evidence>
<gene>
    <name evidence="17" type="ORF">DME_LOCUS8058</name>
</gene>
<dbReference type="EC" id="2.7.11.1" evidence="3"/>
<keyword evidence="10" id="KW-0460">Magnesium</keyword>
<dbReference type="WBParaSite" id="DME_0000417501-mRNA-1">
    <property type="protein sequence ID" value="DME_0000417501-mRNA-1"/>
    <property type="gene ID" value="DME_0000417501"/>
</dbReference>
<keyword evidence="19" id="KW-1185">Reference proteome</keyword>
<dbReference type="GO" id="GO:0005524">
    <property type="term" value="F:ATP binding"/>
    <property type="evidence" value="ECO:0007669"/>
    <property type="project" value="UniProtKB-UniRule"/>
</dbReference>
<feature type="domain" description="Protein kinase" evidence="16">
    <location>
        <begin position="12"/>
        <end position="292"/>
    </location>
</feature>
<evidence type="ECO:0000256" key="3">
    <source>
        <dbReference type="ARBA" id="ARBA00012513"/>
    </source>
</evidence>
<dbReference type="Gene3D" id="3.30.200.20">
    <property type="entry name" value="Phosphorylase Kinase, domain 1"/>
    <property type="match status" value="1"/>
</dbReference>
<accession>A0A0N4UAJ3</accession>
<evidence type="ECO:0000256" key="8">
    <source>
        <dbReference type="ARBA" id="ARBA00022777"/>
    </source>
</evidence>
<keyword evidence="8" id="KW-0418">Kinase</keyword>
<dbReference type="Pfam" id="PF00069">
    <property type="entry name" value="Pkinase"/>
    <property type="match status" value="1"/>
</dbReference>
<comment type="cofactor">
    <cofactor evidence="1">
        <name>Mg(2+)</name>
        <dbReference type="ChEBI" id="CHEBI:18420"/>
    </cofactor>
</comment>
<evidence type="ECO:0000256" key="13">
    <source>
        <dbReference type="ARBA" id="ARBA00048679"/>
    </source>
</evidence>
<dbReference type="FunFam" id="1.10.510.10:FF:000685">
    <property type="entry name" value="Serine/threonine-protein kinase dyf-5"/>
    <property type="match status" value="1"/>
</dbReference>
<evidence type="ECO:0000256" key="15">
    <source>
        <dbReference type="RuleBase" id="RU000304"/>
    </source>
</evidence>
<comment type="subcellular location">
    <subcellularLocation>
        <location evidence="2">Cell projection</location>
        <location evidence="2">Cilium</location>
    </subcellularLocation>
</comment>
<evidence type="ECO:0000256" key="9">
    <source>
        <dbReference type="ARBA" id="ARBA00022840"/>
    </source>
</evidence>
<dbReference type="OrthoDB" id="2158884at2759"/>
<comment type="catalytic activity">
    <reaction evidence="13">
        <text>L-seryl-[protein] + ATP = O-phospho-L-seryl-[protein] + ADP + H(+)</text>
        <dbReference type="Rhea" id="RHEA:17989"/>
        <dbReference type="Rhea" id="RHEA-COMP:9863"/>
        <dbReference type="Rhea" id="RHEA-COMP:11604"/>
        <dbReference type="ChEBI" id="CHEBI:15378"/>
        <dbReference type="ChEBI" id="CHEBI:29999"/>
        <dbReference type="ChEBI" id="CHEBI:30616"/>
        <dbReference type="ChEBI" id="CHEBI:83421"/>
        <dbReference type="ChEBI" id="CHEBI:456216"/>
        <dbReference type="EC" id="2.7.11.1"/>
    </reaction>
</comment>
<evidence type="ECO:0000313" key="18">
    <source>
        <dbReference type="Proteomes" id="UP000038040"/>
    </source>
</evidence>